<feature type="site" description="Transition state stabilizer" evidence="11">
    <location>
        <position position="27"/>
    </location>
</feature>
<dbReference type="SUPFAM" id="SSF54211">
    <property type="entry name" value="Ribosomal protein S5 domain 2-like"/>
    <property type="match status" value="1"/>
</dbReference>
<sequence>MKEQLLKEFKEKFGSEGDIRSYFAPGRVNLIGEHTDYNGGHVFPCALTIGTYAIVRKREDRNFRFYSTNFESLGVIEASLDNLKYDKALDWTNYPLGVVWAFIEKGYPVDYGFDMLLFGNIPNGSGLSSSASVEVVTGVALRDLFGYDDISMIDIALFGQYSENNFNGVNCGIMDQFAIAMGKKDQAIFLDTSDLSYTYAPIKLANEKIVIACSNKKRGLGDSKYNERRAECEEALAELQTKLDIKALGELSEEEFESNKDLIKSEVRQRRAKHAVYENQRTLKAVDALKAGNLEEFGKLMNASHVSLRDDYEVTGIELDTLVENAWEQEGVIGSRMTGAGFGGCTVSIVKTDCVDKFIENVGKAYLEKIGYAADFYVVEIGDGGRVLE</sequence>
<evidence type="ECO:0000256" key="12">
    <source>
        <dbReference type="NCBIfam" id="TIGR00131"/>
    </source>
</evidence>
<feature type="domain" description="Galactokinase N-terminal" evidence="15">
    <location>
        <begin position="7"/>
        <end position="57"/>
    </location>
</feature>
<keyword evidence="6 11" id="KW-0418">Kinase</keyword>
<protein>
    <recommendedName>
        <fullName evidence="11 12">Galactokinase</fullName>
        <ecNumber evidence="11 12">2.7.1.6</ecNumber>
    </recommendedName>
    <alternativeName>
        <fullName evidence="11">Galactose kinase</fullName>
    </alternativeName>
</protein>
<comment type="caution">
    <text evidence="16">The sequence shown here is derived from an EMBL/GenBank/DDBJ whole genome shotgun (WGS) entry which is preliminary data.</text>
</comment>
<gene>
    <name evidence="11" type="primary">galK</name>
    <name evidence="16" type="ORF">LG34_08790</name>
</gene>
<evidence type="ECO:0000256" key="3">
    <source>
        <dbReference type="ARBA" id="ARBA00022679"/>
    </source>
</evidence>
<evidence type="ECO:0000256" key="7">
    <source>
        <dbReference type="ARBA" id="ARBA00022840"/>
    </source>
</evidence>
<dbReference type="PANTHER" id="PTHR10457:SF7">
    <property type="entry name" value="GALACTOKINASE-RELATED"/>
    <property type="match status" value="1"/>
</dbReference>
<dbReference type="HAMAP" id="MF_00246">
    <property type="entry name" value="Galactokinase"/>
    <property type="match status" value="1"/>
</dbReference>
<evidence type="ECO:0000259" key="14">
    <source>
        <dbReference type="Pfam" id="PF08544"/>
    </source>
</evidence>
<evidence type="ECO:0000256" key="8">
    <source>
        <dbReference type="ARBA" id="ARBA00022842"/>
    </source>
</evidence>
<feature type="active site" description="Proton acceptor" evidence="11">
    <location>
        <position position="175"/>
    </location>
</feature>
<evidence type="ECO:0000256" key="6">
    <source>
        <dbReference type="ARBA" id="ARBA00022777"/>
    </source>
</evidence>
<dbReference type="InterPro" id="IPR000705">
    <property type="entry name" value="Galactokinase"/>
</dbReference>
<evidence type="ECO:0000259" key="15">
    <source>
        <dbReference type="Pfam" id="PF10509"/>
    </source>
</evidence>
<dbReference type="Pfam" id="PF00288">
    <property type="entry name" value="GHMP_kinases_N"/>
    <property type="match status" value="1"/>
</dbReference>
<keyword evidence="5 11" id="KW-0547">Nucleotide-binding</keyword>
<feature type="binding site" evidence="11">
    <location>
        <position position="163"/>
    </location>
    <ligand>
        <name>Mg(2+)</name>
        <dbReference type="ChEBI" id="CHEBI:18420"/>
    </ligand>
</feature>
<dbReference type="InterPro" id="IPR006204">
    <property type="entry name" value="GHMP_kinase_N_dom"/>
</dbReference>
<feature type="binding site" evidence="11">
    <location>
        <begin position="124"/>
        <end position="130"/>
    </location>
    <ligand>
        <name>ATP</name>
        <dbReference type="ChEBI" id="CHEBI:30616"/>
    </ligand>
</feature>
<evidence type="ECO:0000256" key="1">
    <source>
        <dbReference type="ARBA" id="ARBA00006566"/>
    </source>
</evidence>
<dbReference type="PROSITE" id="PS00106">
    <property type="entry name" value="GALACTOKINASE"/>
    <property type="match status" value="1"/>
</dbReference>
<dbReference type="InterPro" id="IPR022963">
    <property type="entry name" value="Galactokinase_bac"/>
</dbReference>
<dbReference type="OrthoDB" id="250531at2"/>
<dbReference type="PRINTS" id="PR00473">
    <property type="entry name" value="GALCTOKINASE"/>
</dbReference>
<dbReference type="FunFam" id="3.30.230.10:FF:000017">
    <property type="entry name" value="Galactokinase"/>
    <property type="match status" value="1"/>
</dbReference>
<reference evidence="16 17" key="1">
    <citation type="submission" date="2014-09" db="EMBL/GenBank/DDBJ databases">
        <title>Butyrate-producing bacteria isolated from human gut.</title>
        <authorList>
            <person name="Zhang Q."/>
            <person name="Zhao L."/>
        </authorList>
    </citation>
    <scope>NUCLEOTIDE SEQUENCE [LARGE SCALE GENOMIC DNA]</scope>
    <source>
        <strain evidence="16 17">21</strain>
    </source>
</reference>
<organism evidence="16 17">
    <name type="scientific">Eubacterium ramulus</name>
    <dbReference type="NCBI Taxonomy" id="39490"/>
    <lineage>
        <taxon>Bacteria</taxon>
        <taxon>Bacillati</taxon>
        <taxon>Bacillota</taxon>
        <taxon>Clostridia</taxon>
        <taxon>Eubacteriales</taxon>
        <taxon>Eubacteriaceae</taxon>
        <taxon>Eubacterium</taxon>
    </lineage>
</organism>
<evidence type="ECO:0000313" key="16">
    <source>
        <dbReference type="EMBL" id="PWE86624.1"/>
    </source>
</evidence>
<keyword evidence="7 11" id="KW-0067">ATP-binding</keyword>
<dbReference type="PRINTS" id="PR00959">
    <property type="entry name" value="MEVGALKINASE"/>
</dbReference>
<dbReference type="FunFam" id="3.30.70.890:FF:000001">
    <property type="entry name" value="Galactokinase"/>
    <property type="match status" value="1"/>
</dbReference>
<dbReference type="NCBIfam" id="TIGR00131">
    <property type="entry name" value="gal_kin"/>
    <property type="match status" value="1"/>
</dbReference>
<dbReference type="InterPro" id="IPR006206">
    <property type="entry name" value="Mevalonate/galactokinase"/>
</dbReference>
<evidence type="ECO:0000256" key="9">
    <source>
        <dbReference type="ARBA" id="ARBA00023144"/>
    </source>
</evidence>
<dbReference type="GO" id="GO:0005829">
    <property type="term" value="C:cytosol"/>
    <property type="evidence" value="ECO:0007669"/>
    <property type="project" value="TreeGrafter"/>
</dbReference>
<keyword evidence="17" id="KW-1185">Reference proteome</keyword>
<keyword evidence="9 11" id="KW-0299">Galactose metabolism</keyword>
<evidence type="ECO:0000256" key="10">
    <source>
        <dbReference type="ARBA" id="ARBA00023277"/>
    </source>
</evidence>
<evidence type="ECO:0000256" key="2">
    <source>
        <dbReference type="ARBA" id="ARBA00022490"/>
    </source>
</evidence>
<dbReference type="PIRSF" id="PIRSF000530">
    <property type="entry name" value="Galactokinase"/>
    <property type="match status" value="1"/>
</dbReference>
<evidence type="ECO:0000256" key="4">
    <source>
        <dbReference type="ARBA" id="ARBA00022723"/>
    </source>
</evidence>
<dbReference type="InterPro" id="IPR020568">
    <property type="entry name" value="Ribosomal_Su5_D2-typ_SF"/>
</dbReference>
<proteinExistence type="inferred from homology"/>
<comment type="catalytic activity">
    <reaction evidence="11">
        <text>alpha-D-galactose + ATP = alpha-D-galactose 1-phosphate + ADP + H(+)</text>
        <dbReference type="Rhea" id="RHEA:13553"/>
        <dbReference type="ChEBI" id="CHEBI:15378"/>
        <dbReference type="ChEBI" id="CHEBI:28061"/>
        <dbReference type="ChEBI" id="CHEBI:30616"/>
        <dbReference type="ChEBI" id="CHEBI:58336"/>
        <dbReference type="ChEBI" id="CHEBI:456216"/>
        <dbReference type="EC" id="2.7.1.6"/>
    </reaction>
</comment>
<keyword evidence="3 11" id="KW-0808">Transferase</keyword>
<dbReference type="InterPro" id="IPR006203">
    <property type="entry name" value="GHMP_knse_ATP-bd_CS"/>
</dbReference>
<dbReference type="PROSITE" id="PS00627">
    <property type="entry name" value="GHMP_KINASES_ATP"/>
    <property type="match status" value="1"/>
</dbReference>
<dbReference type="GO" id="GO:0006012">
    <property type="term" value="P:galactose metabolic process"/>
    <property type="evidence" value="ECO:0007669"/>
    <property type="project" value="UniProtKB-UniRule"/>
</dbReference>
<dbReference type="RefSeq" id="WP_109215689.1">
    <property type="nucleotide sequence ID" value="NZ_CABMEW010000011.1"/>
</dbReference>
<dbReference type="InterPro" id="IPR014721">
    <property type="entry name" value="Ribsml_uS5_D2-typ_fold_subgr"/>
</dbReference>
<evidence type="ECO:0000313" key="17">
    <source>
        <dbReference type="Proteomes" id="UP000245288"/>
    </source>
</evidence>
<keyword evidence="8 11" id="KW-0460">Magnesium</keyword>
<feature type="binding site" evidence="11">
    <location>
        <position position="225"/>
    </location>
    <ligand>
        <name>substrate</name>
    </ligand>
</feature>
<dbReference type="Pfam" id="PF08544">
    <property type="entry name" value="GHMP_kinases_C"/>
    <property type="match status" value="1"/>
</dbReference>
<dbReference type="Gene3D" id="3.30.230.10">
    <property type="match status" value="1"/>
</dbReference>
<dbReference type="Pfam" id="PF10509">
    <property type="entry name" value="GalKase_gal_bdg"/>
    <property type="match status" value="1"/>
</dbReference>
<dbReference type="AlphaFoldDB" id="A0A2V1JS98"/>
<dbReference type="UniPathway" id="UPA00214"/>
<comment type="subcellular location">
    <subcellularLocation>
        <location evidence="11">Cytoplasm</location>
    </subcellularLocation>
</comment>
<comment type="similarity">
    <text evidence="1 11">Belongs to the GHMP kinase family. GalK subfamily.</text>
</comment>
<dbReference type="NCBIfam" id="NF003705">
    <property type="entry name" value="PRK05322.1"/>
    <property type="match status" value="1"/>
</dbReference>
<feature type="binding site" evidence="11">
    <location>
        <position position="130"/>
    </location>
    <ligand>
        <name>Mg(2+)</name>
        <dbReference type="ChEBI" id="CHEBI:18420"/>
    </ligand>
</feature>
<feature type="domain" description="GHMP kinase C-terminal" evidence="14">
    <location>
        <begin position="286"/>
        <end position="365"/>
    </location>
</feature>
<feature type="binding site" evidence="11">
    <location>
        <position position="67"/>
    </location>
    <ligand>
        <name>ATP</name>
        <dbReference type="ChEBI" id="CHEBI:30616"/>
    </ligand>
</feature>
<keyword evidence="2 11" id="KW-0963">Cytoplasm</keyword>
<dbReference type="EMBL" id="JRFU01000095">
    <property type="protein sequence ID" value="PWE86624.1"/>
    <property type="molecule type" value="Genomic_DNA"/>
</dbReference>
<comment type="function">
    <text evidence="11">Catalyzes the transfer of the gamma-phosphate of ATP to D-galactose to form alpha-D-galactose-1-phosphate (Gal-1-P).</text>
</comment>
<dbReference type="GO" id="GO:0000287">
    <property type="term" value="F:magnesium ion binding"/>
    <property type="evidence" value="ECO:0007669"/>
    <property type="project" value="UniProtKB-UniRule"/>
</dbReference>
<keyword evidence="4 11" id="KW-0479">Metal-binding</keyword>
<evidence type="ECO:0000256" key="5">
    <source>
        <dbReference type="ARBA" id="ARBA00022741"/>
    </source>
</evidence>
<dbReference type="InterPro" id="IPR036554">
    <property type="entry name" value="GHMP_kinase_C_sf"/>
</dbReference>
<dbReference type="GO" id="GO:0005524">
    <property type="term" value="F:ATP binding"/>
    <property type="evidence" value="ECO:0007669"/>
    <property type="project" value="UniProtKB-UniRule"/>
</dbReference>
<dbReference type="Proteomes" id="UP000245288">
    <property type="component" value="Unassembled WGS sequence"/>
</dbReference>
<dbReference type="SUPFAM" id="SSF55060">
    <property type="entry name" value="GHMP Kinase, C-terminal domain"/>
    <property type="match status" value="1"/>
</dbReference>
<comment type="pathway">
    <text evidence="11">Carbohydrate metabolism; galactose metabolism.</text>
</comment>
<dbReference type="PANTHER" id="PTHR10457">
    <property type="entry name" value="MEVALONATE KINASE/GALACTOKINASE"/>
    <property type="match status" value="1"/>
</dbReference>
<dbReference type="InterPro" id="IPR013750">
    <property type="entry name" value="GHMP_kinase_C_dom"/>
</dbReference>
<keyword evidence="10 11" id="KW-0119">Carbohydrate metabolism</keyword>
<accession>A0A2V1JS98</accession>
<dbReference type="GO" id="GO:0004335">
    <property type="term" value="F:galactokinase activity"/>
    <property type="evidence" value="ECO:0007669"/>
    <property type="project" value="UniProtKB-UniRule"/>
</dbReference>
<evidence type="ECO:0000256" key="11">
    <source>
        <dbReference type="HAMAP-Rule" id="MF_00246"/>
    </source>
</evidence>
<dbReference type="Gene3D" id="3.30.70.890">
    <property type="entry name" value="GHMP kinase, C-terminal domain"/>
    <property type="match status" value="1"/>
</dbReference>
<evidence type="ECO:0000259" key="13">
    <source>
        <dbReference type="Pfam" id="PF00288"/>
    </source>
</evidence>
<dbReference type="InterPro" id="IPR019741">
    <property type="entry name" value="Galactokinase_CS"/>
</dbReference>
<name>A0A2V1JS98_EUBRA</name>
<feature type="binding site" evidence="11">
    <location>
        <begin position="33"/>
        <end position="36"/>
    </location>
    <ligand>
        <name>substrate</name>
    </ligand>
</feature>
<dbReference type="InterPro" id="IPR019539">
    <property type="entry name" value="GalKase_N"/>
</dbReference>
<feature type="domain" description="GHMP kinase N-terminal" evidence="13">
    <location>
        <begin position="93"/>
        <end position="183"/>
    </location>
</feature>
<dbReference type="EC" id="2.7.1.6" evidence="11 12"/>